<dbReference type="EMBL" id="CBBD010000052">
    <property type="protein sequence ID" value="CDA11368.1"/>
    <property type="molecule type" value="Genomic_DNA"/>
</dbReference>
<evidence type="ECO:0000256" key="1">
    <source>
        <dbReference type="ARBA" id="ARBA00014898"/>
    </source>
</evidence>
<gene>
    <name evidence="7" type="ORF">BN488_02395</name>
</gene>
<feature type="domain" description="CP-type G" evidence="6">
    <location>
        <begin position="24"/>
        <end position="191"/>
    </location>
</feature>
<dbReference type="Proteomes" id="UP000017980">
    <property type="component" value="Unassembled WGS sequence"/>
</dbReference>
<dbReference type="PROSITE" id="PS51721">
    <property type="entry name" value="G_CP"/>
    <property type="match status" value="1"/>
</dbReference>
<evidence type="ECO:0000256" key="3">
    <source>
        <dbReference type="ARBA" id="ARBA00023134"/>
    </source>
</evidence>
<evidence type="ECO:0000256" key="2">
    <source>
        <dbReference type="ARBA" id="ARBA00022741"/>
    </source>
</evidence>
<dbReference type="PANTHER" id="PTHR45782:SF4">
    <property type="entry name" value="MITOCHONDRIAL RIBOSOME-ASSOCIATED GTPASE 1"/>
    <property type="match status" value="1"/>
</dbReference>
<organism evidence="7 8">
    <name type="scientific">Intestinibacter bartlettii CAG:1329</name>
    <dbReference type="NCBI Taxonomy" id="1263063"/>
    <lineage>
        <taxon>Bacteria</taxon>
        <taxon>Bacillati</taxon>
        <taxon>Bacillota</taxon>
        <taxon>Clostridia</taxon>
        <taxon>Peptostreptococcales</taxon>
        <taxon>Peptostreptococcaceae</taxon>
        <taxon>Intestinibacter</taxon>
    </lineage>
</organism>
<dbReference type="GO" id="GO:0005525">
    <property type="term" value="F:GTP binding"/>
    <property type="evidence" value="ECO:0007669"/>
    <property type="project" value="UniProtKB-KW"/>
</dbReference>
<keyword evidence="3 4" id="KW-0342">GTP-binding</keyword>
<dbReference type="InterPro" id="IPR016478">
    <property type="entry name" value="GTPase_MTG1"/>
</dbReference>
<dbReference type="Gene3D" id="1.10.1580.10">
    <property type="match status" value="1"/>
</dbReference>
<evidence type="ECO:0000256" key="4">
    <source>
        <dbReference type="PIRNR" id="PIRNR006230"/>
    </source>
</evidence>
<evidence type="ECO:0000313" key="8">
    <source>
        <dbReference type="Proteomes" id="UP000017980"/>
    </source>
</evidence>
<dbReference type="SUPFAM" id="SSF52540">
    <property type="entry name" value="P-loop containing nucleoside triphosphate hydrolases"/>
    <property type="match status" value="1"/>
</dbReference>
<keyword evidence="2 4" id="KW-0547">Nucleotide-binding</keyword>
<keyword evidence="4" id="KW-0963">Cytoplasm</keyword>
<dbReference type="GO" id="GO:0005737">
    <property type="term" value="C:cytoplasm"/>
    <property type="evidence" value="ECO:0007669"/>
    <property type="project" value="UniProtKB-SubCell"/>
</dbReference>
<evidence type="ECO:0000313" key="7">
    <source>
        <dbReference type="EMBL" id="CDA11368.1"/>
    </source>
</evidence>
<dbReference type="Gene3D" id="3.40.50.300">
    <property type="entry name" value="P-loop containing nucleotide triphosphate hydrolases"/>
    <property type="match status" value="1"/>
</dbReference>
<dbReference type="InterPro" id="IPR019991">
    <property type="entry name" value="GTP-bd_ribosome_bgen"/>
</dbReference>
<dbReference type="InterPro" id="IPR023179">
    <property type="entry name" value="GTP-bd_ortho_bundle_sf"/>
</dbReference>
<sequence length="299" mass="34212">MTRDYEEYLKDDNLHINWYPGHMKKTKEMVQNNLKLVDVVIELLDARIPLSSKNPEIDKLAHNKPRVVVLNKSDLSDRTKLNKWISYYQSKGIKAIPVDTLKGSGVNKIVEECKNVTKEKMDALKEKGRKERAIRVMIVGVPNVGKSSLINKLTGRKSTQTGDRPGVTKGKQWVRLKGNLELLDTPGILWPKFEDQKIALNLAFTRAIKDEILDIDTLGLKFIEKMSEIEPEKLKARYKLDSLGEEPLETMEMIGRKRGFILGRNELDYTRIAKTVLNEFREGKLGQITLEVPEDIEEA</sequence>
<dbReference type="RefSeq" id="WP_022072483.1">
    <property type="nucleotide sequence ID" value="NZ_HF999329.1"/>
</dbReference>
<dbReference type="AlphaFoldDB" id="R5X6R2"/>
<comment type="similarity">
    <text evidence="4">Belongs to the TRAFAC class YlqF/YawG GTPase family. MTG1 subfamily.</text>
</comment>
<feature type="binding site" evidence="5">
    <location>
        <begin position="71"/>
        <end position="74"/>
    </location>
    <ligand>
        <name>GTP</name>
        <dbReference type="ChEBI" id="CHEBI:37565"/>
    </ligand>
</feature>
<dbReference type="PRINTS" id="PR00326">
    <property type="entry name" value="GTP1OBG"/>
</dbReference>
<dbReference type="InterPro" id="IPR006073">
    <property type="entry name" value="GTP-bd"/>
</dbReference>
<evidence type="ECO:0000256" key="5">
    <source>
        <dbReference type="PIRSR" id="PIRSR006230-1"/>
    </source>
</evidence>
<dbReference type="PIRSF" id="PIRSF006230">
    <property type="entry name" value="MG442"/>
    <property type="match status" value="1"/>
</dbReference>
<dbReference type="FunFam" id="3.40.50.300:FF:000590">
    <property type="entry name" value="Ribosome biogenesis GTPase A"/>
    <property type="match status" value="1"/>
</dbReference>
<dbReference type="InterPro" id="IPR027417">
    <property type="entry name" value="P-loop_NTPase"/>
</dbReference>
<protein>
    <recommendedName>
        <fullName evidence="1 4">Ribosome biogenesis GTPase A</fullName>
    </recommendedName>
</protein>
<comment type="subcellular location">
    <subcellularLocation>
        <location evidence="4">Cytoplasm</location>
    </subcellularLocation>
</comment>
<feature type="binding site" evidence="5">
    <location>
        <position position="187"/>
    </location>
    <ligand>
        <name>GTP</name>
        <dbReference type="ChEBI" id="CHEBI:37565"/>
    </ligand>
</feature>
<dbReference type="Pfam" id="PF01926">
    <property type="entry name" value="MMR_HSR1"/>
    <property type="match status" value="1"/>
</dbReference>
<evidence type="ECO:0000259" key="6">
    <source>
        <dbReference type="PROSITE" id="PS51721"/>
    </source>
</evidence>
<name>R5X6R2_9FIRM</name>
<dbReference type="GO" id="GO:0006412">
    <property type="term" value="P:translation"/>
    <property type="evidence" value="ECO:0007669"/>
    <property type="project" value="TreeGrafter"/>
</dbReference>
<reference evidence="7" key="1">
    <citation type="submission" date="2012-11" db="EMBL/GenBank/DDBJ databases">
        <title>Dependencies among metagenomic species, viruses, plasmids and units of genetic variation.</title>
        <authorList>
            <person name="Nielsen H.B."/>
            <person name="Almeida M."/>
            <person name="Juncker A.S."/>
            <person name="Rasmussen S."/>
            <person name="Li J."/>
            <person name="Sunagawa S."/>
            <person name="Plichta D."/>
            <person name="Gautier L."/>
            <person name="Le Chatelier E."/>
            <person name="Peletier E."/>
            <person name="Bonde I."/>
            <person name="Nielsen T."/>
            <person name="Manichanh C."/>
            <person name="Arumugam M."/>
            <person name="Batto J."/>
            <person name="Santos M.B.Q.D."/>
            <person name="Blom N."/>
            <person name="Borruel N."/>
            <person name="Burgdorf K.S."/>
            <person name="Boumezbeur F."/>
            <person name="Casellas F."/>
            <person name="Dore J."/>
            <person name="Guarner F."/>
            <person name="Hansen T."/>
            <person name="Hildebrand F."/>
            <person name="Kaas R.S."/>
            <person name="Kennedy S."/>
            <person name="Kristiansen K."/>
            <person name="Kultima J.R."/>
            <person name="Leonard P."/>
            <person name="Levenez F."/>
            <person name="Lund O."/>
            <person name="Moumen B."/>
            <person name="Le Paslier D."/>
            <person name="Pons N."/>
            <person name="Pedersen O."/>
            <person name="Prifti E."/>
            <person name="Qin J."/>
            <person name="Raes J."/>
            <person name="Tap J."/>
            <person name="Tims S."/>
            <person name="Ussery D.W."/>
            <person name="Yamada T."/>
            <person name="MetaHit consortium"/>
            <person name="Renault P."/>
            <person name="Sicheritz-Ponten T."/>
            <person name="Bork P."/>
            <person name="Wang J."/>
            <person name="Brunak S."/>
            <person name="Ehrlich S.D."/>
        </authorList>
    </citation>
    <scope>NUCLEOTIDE SEQUENCE [LARGE SCALE GENOMIC DNA]</scope>
</reference>
<dbReference type="PANTHER" id="PTHR45782">
    <property type="entry name" value="MITOCHONDRIAL RIBOSOME-ASSOCIATED GTPASE 1"/>
    <property type="match status" value="1"/>
</dbReference>
<comment type="function">
    <text evidence="4">Required for a late step of 50S ribosomal subunit assembly. Has GTPase activity.</text>
</comment>
<dbReference type="InterPro" id="IPR030378">
    <property type="entry name" value="G_CP_dom"/>
</dbReference>
<dbReference type="CDD" id="cd01856">
    <property type="entry name" value="YlqF"/>
    <property type="match status" value="1"/>
</dbReference>
<proteinExistence type="inferred from homology"/>
<comment type="caution">
    <text evidence="7">The sequence shown here is derived from an EMBL/GenBank/DDBJ whole genome shotgun (WGS) entry which is preliminary data.</text>
</comment>
<dbReference type="NCBIfam" id="TIGR03596">
    <property type="entry name" value="GTPase_YlqF"/>
    <property type="match status" value="1"/>
</dbReference>
<dbReference type="GO" id="GO:0003924">
    <property type="term" value="F:GTPase activity"/>
    <property type="evidence" value="ECO:0007669"/>
    <property type="project" value="TreeGrafter"/>
</dbReference>
<accession>R5X6R2</accession>
<feature type="binding site" evidence="5">
    <location>
        <begin position="143"/>
        <end position="148"/>
    </location>
    <ligand>
        <name>GTP</name>
        <dbReference type="ChEBI" id="CHEBI:37565"/>
    </ligand>
</feature>